<organism evidence="2 3">
    <name type="scientific">Methylorubrum thiocyanatum</name>
    <dbReference type="NCBI Taxonomy" id="47958"/>
    <lineage>
        <taxon>Bacteria</taxon>
        <taxon>Pseudomonadati</taxon>
        <taxon>Pseudomonadota</taxon>
        <taxon>Alphaproteobacteria</taxon>
        <taxon>Hyphomicrobiales</taxon>
        <taxon>Methylobacteriaceae</taxon>
        <taxon>Methylorubrum</taxon>
    </lineage>
</organism>
<dbReference type="GO" id="GO:0005506">
    <property type="term" value="F:iron ion binding"/>
    <property type="evidence" value="ECO:0007669"/>
    <property type="project" value="UniProtKB-ARBA"/>
</dbReference>
<dbReference type="Proteomes" id="UP000543554">
    <property type="component" value="Unassembled WGS sequence"/>
</dbReference>
<dbReference type="PANTHER" id="PTHR20883">
    <property type="entry name" value="PHYTANOYL-COA DIOXYGENASE DOMAIN CONTAINING 1"/>
    <property type="match status" value="1"/>
</dbReference>
<dbReference type="RefSeq" id="WP_182555076.1">
    <property type="nucleotide sequence ID" value="NZ_BPRF01000008.1"/>
</dbReference>
<keyword evidence="2" id="KW-0560">Oxidoreductase</keyword>
<dbReference type="InterPro" id="IPR008775">
    <property type="entry name" value="Phytyl_CoA_dOase-like"/>
</dbReference>
<keyword evidence="3" id="KW-1185">Reference proteome</keyword>
<dbReference type="EMBL" id="JACJIB010000004">
    <property type="protein sequence ID" value="MBA8913316.1"/>
    <property type="molecule type" value="Genomic_DNA"/>
</dbReference>
<accession>A0AA40S2E5</accession>
<evidence type="ECO:0000313" key="3">
    <source>
        <dbReference type="Proteomes" id="UP000543554"/>
    </source>
</evidence>
<dbReference type="AlphaFoldDB" id="A0AA40S2E5"/>
<dbReference type="Pfam" id="PF05721">
    <property type="entry name" value="PhyH"/>
    <property type="match status" value="1"/>
</dbReference>
<dbReference type="GO" id="GO:0016706">
    <property type="term" value="F:2-oxoglutarate-dependent dioxygenase activity"/>
    <property type="evidence" value="ECO:0007669"/>
    <property type="project" value="UniProtKB-ARBA"/>
</dbReference>
<proteinExistence type="predicted"/>
<comment type="caution">
    <text evidence="2">The sequence shown here is derived from an EMBL/GenBank/DDBJ whole genome shotgun (WGS) entry which is preliminary data.</text>
</comment>
<dbReference type="Gene3D" id="2.60.120.620">
    <property type="entry name" value="q2cbj1_9rhob like domain"/>
    <property type="match status" value="1"/>
</dbReference>
<keyword evidence="2" id="KW-0223">Dioxygenase</keyword>
<sequence length="302" mass="34250">MPAFDLPRLAELVDVDVERFRRDGFLVVERVLSDERITALRDSFPRLFAGRFDTGVYPDEWYWREGMSLPDVTRHMANAWKADLTIAKLALSADIGRAAAHLAGWSGARLGQDTIWWKAPKTKPIAHHQDSSFMDFLDPTQTVTCWVTLDDTHQEAGTLEYVPGSHLWPLTPLPTAFHGQDDYRAPMRNAATSVGIEPPEPVFIAVPAGSCVFHAGEIWHGSGPNTTGDHMRRSVGIHMISPEVRFSDRPGGYIYRRYQRYDDPALDESFFPYTWSEQNGRTTWLDGYCEDGRRRQPQQTVA</sequence>
<dbReference type="SUPFAM" id="SSF51197">
    <property type="entry name" value="Clavaminate synthase-like"/>
    <property type="match status" value="1"/>
</dbReference>
<comment type="cofactor">
    <cofactor evidence="1">
        <name>Fe(2+)</name>
        <dbReference type="ChEBI" id="CHEBI:29033"/>
    </cofactor>
</comment>
<evidence type="ECO:0000313" key="2">
    <source>
        <dbReference type="EMBL" id="MBA8913316.1"/>
    </source>
</evidence>
<dbReference type="PANTHER" id="PTHR20883:SF48">
    <property type="entry name" value="ECTOINE DIOXYGENASE"/>
    <property type="match status" value="1"/>
</dbReference>
<evidence type="ECO:0000256" key="1">
    <source>
        <dbReference type="ARBA" id="ARBA00001954"/>
    </source>
</evidence>
<name>A0AA40S2E5_9HYPH</name>
<protein>
    <submittedName>
        <fullName evidence="2">Ectoine hydroxylase-related dioxygenase (Phytanoyl-CoA dioxygenase family)</fullName>
    </submittedName>
</protein>
<reference evidence="2 3" key="1">
    <citation type="submission" date="2020-08" db="EMBL/GenBank/DDBJ databases">
        <title>Genomic Encyclopedia of Type Strains, Phase IV (KMG-IV): sequencing the most valuable type-strain genomes for metagenomic binning, comparative biology and taxonomic classification.</title>
        <authorList>
            <person name="Goeker M."/>
        </authorList>
    </citation>
    <scope>NUCLEOTIDE SEQUENCE [LARGE SCALE GENOMIC DNA]</scope>
    <source>
        <strain evidence="2 3">DSM 11490</strain>
    </source>
</reference>
<gene>
    <name evidence="2" type="ORF">HNR51_002399</name>
</gene>